<proteinExistence type="predicted"/>
<dbReference type="PANTHER" id="PTHR19316">
    <property type="entry name" value="PROTEIN FOLDING REGULATOR"/>
    <property type="match status" value="1"/>
</dbReference>
<dbReference type="InterPro" id="IPR011989">
    <property type="entry name" value="ARM-like"/>
</dbReference>
<dbReference type="Proteomes" id="UP001165085">
    <property type="component" value="Unassembled WGS sequence"/>
</dbReference>
<dbReference type="GO" id="GO:0000774">
    <property type="term" value="F:adenyl-nucleotide exchange factor activity"/>
    <property type="evidence" value="ECO:0007669"/>
    <property type="project" value="TreeGrafter"/>
</dbReference>
<dbReference type="PANTHER" id="PTHR19316:SF18">
    <property type="entry name" value="HSP70-BINDING PROTEIN 1"/>
    <property type="match status" value="1"/>
</dbReference>
<keyword evidence="2" id="KW-1185">Reference proteome</keyword>
<dbReference type="EMBL" id="BRXY01000575">
    <property type="protein sequence ID" value="GMI01071.1"/>
    <property type="molecule type" value="Genomic_DNA"/>
</dbReference>
<name>A0A9W7C7G2_9STRA</name>
<accession>A0A9W7C7G2</accession>
<dbReference type="AlphaFoldDB" id="A0A9W7C7G2"/>
<dbReference type="Gene3D" id="1.25.10.10">
    <property type="entry name" value="Leucine-rich Repeat Variant"/>
    <property type="match status" value="1"/>
</dbReference>
<organism evidence="1 2">
    <name type="scientific">Triparma strigata</name>
    <dbReference type="NCBI Taxonomy" id="1606541"/>
    <lineage>
        <taxon>Eukaryota</taxon>
        <taxon>Sar</taxon>
        <taxon>Stramenopiles</taxon>
        <taxon>Ochrophyta</taxon>
        <taxon>Bolidophyceae</taxon>
        <taxon>Parmales</taxon>
        <taxon>Triparmaceae</taxon>
        <taxon>Triparma</taxon>
    </lineage>
</organism>
<dbReference type="GO" id="GO:0005783">
    <property type="term" value="C:endoplasmic reticulum"/>
    <property type="evidence" value="ECO:0007669"/>
    <property type="project" value="TreeGrafter"/>
</dbReference>
<dbReference type="InterPro" id="IPR050693">
    <property type="entry name" value="Hsp70_NEF-Inhibitors"/>
</dbReference>
<protein>
    <submittedName>
        <fullName evidence="1">Uncharacterized protein</fullName>
    </submittedName>
</protein>
<sequence length="377" mass="39877">MSGGGGNDQFAWLGLLKWSLAYTDGTENVTPGEISAEDRAFLEKVMSEGIVDEGVIMRRTLLHLVKALQDFLGVGAETAGDESAKLLAAISAHQAQSSASSSSNPAEPDLGELLDELDELRDIVEQIDFARSFVNMNALPFLLGAASSGSLVPERLRASCLSVIATLAQNNPDVQDVAKESLAVAKLSEIFASSSDGGDAYKAKILQALSAVVRGHDPNSADFFANDQAVAIVKEGVVSGGTVCRRAVFLARALLTDDNSTPERVAAFADVMETVVELAGSSEEIDVRETCIGLLNGVLTKGGESAKTVYPYAEKIKNFCQTVVEKWKGEANEEEKGYLAEDMAQWLALMKLLKQAVNGGGGSVTSKTAEAAPLMLK</sequence>
<comment type="caution">
    <text evidence="1">The sequence shown here is derived from an EMBL/GenBank/DDBJ whole genome shotgun (WGS) entry which is preliminary data.</text>
</comment>
<dbReference type="InterPro" id="IPR016024">
    <property type="entry name" value="ARM-type_fold"/>
</dbReference>
<evidence type="ECO:0000313" key="2">
    <source>
        <dbReference type="Proteomes" id="UP001165085"/>
    </source>
</evidence>
<dbReference type="OrthoDB" id="10250458at2759"/>
<evidence type="ECO:0000313" key="1">
    <source>
        <dbReference type="EMBL" id="GMI01071.1"/>
    </source>
</evidence>
<reference evidence="2" key="1">
    <citation type="journal article" date="2023" name="Commun. Biol.">
        <title>Genome analysis of Parmales, the sister group of diatoms, reveals the evolutionary specialization of diatoms from phago-mixotrophs to photoautotrophs.</title>
        <authorList>
            <person name="Ban H."/>
            <person name="Sato S."/>
            <person name="Yoshikawa S."/>
            <person name="Yamada K."/>
            <person name="Nakamura Y."/>
            <person name="Ichinomiya M."/>
            <person name="Sato N."/>
            <person name="Blanc-Mathieu R."/>
            <person name="Endo H."/>
            <person name="Kuwata A."/>
            <person name="Ogata H."/>
        </authorList>
    </citation>
    <scope>NUCLEOTIDE SEQUENCE [LARGE SCALE GENOMIC DNA]</scope>
    <source>
        <strain evidence="2">NIES 3701</strain>
    </source>
</reference>
<gene>
    <name evidence="1" type="ORF">TrST_g9318</name>
</gene>
<dbReference type="SUPFAM" id="SSF48371">
    <property type="entry name" value="ARM repeat"/>
    <property type="match status" value="1"/>
</dbReference>